<gene>
    <name evidence="1" type="ORF">SBOR_4160</name>
</gene>
<keyword evidence="2" id="KW-1185">Reference proteome</keyword>
<sequence>MFFCSVTLHHRVLKRFGSTGIIKKHKNYLRKTPVLQQTKALFNMTSLHIPLEIWTKIACHVSSQRQDLRNLRLVSPGFNAAASSFLFETLYLTTRPQSFNRLLAISRHKNLHRYVKVIEYNCMVYSHNFSLQTRDAQLADGDRKYMNQAGFIASDFLTEAFKNFTNLNGLRIIANGKKTECGPDICPGLFHYRSDASLGAFLISALTNLRRPLEIYASIDYEDDWDLEYSGSEEQRRELLYNIQHLTVSKYESKAEPVVASTQYKVAGVHALGSILGSLTSIKYVNVSGIAWFNHIFVRNNRWKFLGSLILESLFVERRDLETFLLNHRDSLRSLEITSVSFMDLDDKSCSSFVQFLREELSLDVFRLKDNYDWDRVRWPRRELSDWISEP</sequence>
<accession>W9CL97</accession>
<name>W9CL97_SCLBF</name>
<dbReference type="AlphaFoldDB" id="W9CL97"/>
<organism evidence="1 2">
    <name type="scientific">Sclerotinia borealis (strain F-4128)</name>
    <dbReference type="NCBI Taxonomy" id="1432307"/>
    <lineage>
        <taxon>Eukaryota</taxon>
        <taxon>Fungi</taxon>
        <taxon>Dikarya</taxon>
        <taxon>Ascomycota</taxon>
        <taxon>Pezizomycotina</taxon>
        <taxon>Leotiomycetes</taxon>
        <taxon>Helotiales</taxon>
        <taxon>Sclerotiniaceae</taxon>
        <taxon>Sclerotinia</taxon>
    </lineage>
</organism>
<dbReference type="EMBL" id="AYSA01000186">
    <property type="protein sequence ID" value="ESZ95419.1"/>
    <property type="molecule type" value="Genomic_DNA"/>
</dbReference>
<dbReference type="OrthoDB" id="5422579at2759"/>
<evidence type="ECO:0000313" key="2">
    <source>
        <dbReference type="Proteomes" id="UP000019487"/>
    </source>
</evidence>
<dbReference type="HOGENOM" id="CLU_706288_0_0_1"/>
<reference evidence="1 2" key="1">
    <citation type="journal article" date="2014" name="Genome Announc.">
        <title>Draft genome sequence of Sclerotinia borealis, a psychrophilic plant pathogenic fungus.</title>
        <authorList>
            <person name="Mardanov A.V."/>
            <person name="Beletsky A.V."/>
            <person name="Kadnikov V.V."/>
            <person name="Ignatov A.N."/>
            <person name="Ravin N.V."/>
        </authorList>
    </citation>
    <scope>NUCLEOTIDE SEQUENCE [LARGE SCALE GENOMIC DNA]</scope>
    <source>
        <strain evidence="2">F-4157</strain>
    </source>
</reference>
<evidence type="ECO:0008006" key="3">
    <source>
        <dbReference type="Google" id="ProtNLM"/>
    </source>
</evidence>
<dbReference type="SUPFAM" id="SSF52047">
    <property type="entry name" value="RNI-like"/>
    <property type="match status" value="1"/>
</dbReference>
<comment type="caution">
    <text evidence="1">The sequence shown here is derived from an EMBL/GenBank/DDBJ whole genome shotgun (WGS) entry which is preliminary data.</text>
</comment>
<evidence type="ECO:0000313" key="1">
    <source>
        <dbReference type="EMBL" id="ESZ95419.1"/>
    </source>
</evidence>
<proteinExistence type="predicted"/>
<dbReference type="Proteomes" id="UP000019487">
    <property type="component" value="Unassembled WGS sequence"/>
</dbReference>
<protein>
    <recommendedName>
        <fullName evidence="3">F-box domain-containing protein</fullName>
    </recommendedName>
</protein>